<dbReference type="PANTHER" id="PTHR20883">
    <property type="entry name" value="PHYTANOYL-COA DIOXYGENASE DOMAIN CONTAINING 1"/>
    <property type="match status" value="1"/>
</dbReference>
<proteinExistence type="predicted"/>
<dbReference type="RefSeq" id="WP_357808565.1">
    <property type="nucleotide sequence ID" value="NZ_JBEYBM010000022.1"/>
</dbReference>
<evidence type="ECO:0000313" key="2">
    <source>
        <dbReference type="EMBL" id="MEU2121666.1"/>
    </source>
</evidence>
<protein>
    <submittedName>
        <fullName evidence="2">Phytanoyl-CoA dioxygenase family protein</fullName>
    </submittedName>
</protein>
<sequence>MQLNASQIDAYHENGYLILPSVFDEAEINSLLDAMNRDSKGSGPHRIIDDDSQEFAALYASQQRMPEFSDLVRSARMLCVAQALLNDDVYLYQLKINVKSRFGRSRVSWHQDYVAWKIADGLPDAKLVNVALLLDDSTEFNGPLLFVPGSHTVGVLRGDRDDAASGERHLDPDDIALQFEHIGELISQRGMTSAQAPAGSLVLFSPQLVHSSAPNMSATPRRLLIATYNSCSNLPRTKTPRPNYLVNDDPTPLRPLADGLSETPEKMAIGSAR</sequence>
<organism evidence="2 3">
    <name type="scientific">Nocardia niwae</name>
    <dbReference type="NCBI Taxonomy" id="626084"/>
    <lineage>
        <taxon>Bacteria</taxon>
        <taxon>Bacillati</taxon>
        <taxon>Actinomycetota</taxon>
        <taxon>Actinomycetes</taxon>
        <taxon>Mycobacteriales</taxon>
        <taxon>Nocardiaceae</taxon>
        <taxon>Nocardia</taxon>
    </lineage>
</organism>
<dbReference type="EMBL" id="JBEYBR010000013">
    <property type="protein sequence ID" value="MEU2121666.1"/>
    <property type="molecule type" value="Genomic_DNA"/>
</dbReference>
<keyword evidence="2" id="KW-0223">Dioxygenase</keyword>
<name>A0ABV2X726_9NOCA</name>
<dbReference type="Gene3D" id="2.60.120.620">
    <property type="entry name" value="q2cbj1_9rhob like domain"/>
    <property type="match status" value="1"/>
</dbReference>
<gene>
    <name evidence="2" type="ORF">ABZ507_07480</name>
</gene>
<dbReference type="Pfam" id="PF05721">
    <property type="entry name" value="PhyH"/>
    <property type="match status" value="1"/>
</dbReference>
<reference evidence="2 3" key="1">
    <citation type="submission" date="2024-06" db="EMBL/GenBank/DDBJ databases">
        <title>The Natural Products Discovery Center: Release of the First 8490 Sequenced Strains for Exploring Actinobacteria Biosynthetic Diversity.</title>
        <authorList>
            <person name="Kalkreuter E."/>
            <person name="Kautsar S.A."/>
            <person name="Yang D."/>
            <person name="Bader C.D."/>
            <person name="Teijaro C.N."/>
            <person name="Fluegel L."/>
            <person name="Davis C.M."/>
            <person name="Simpson J.R."/>
            <person name="Lauterbach L."/>
            <person name="Steele A.D."/>
            <person name="Gui C."/>
            <person name="Meng S."/>
            <person name="Li G."/>
            <person name="Viehrig K."/>
            <person name="Ye F."/>
            <person name="Su P."/>
            <person name="Kiefer A.F."/>
            <person name="Nichols A."/>
            <person name="Cepeda A.J."/>
            <person name="Yan W."/>
            <person name="Fan B."/>
            <person name="Jiang Y."/>
            <person name="Adhikari A."/>
            <person name="Zheng C.-J."/>
            <person name="Schuster L."/>
            <person name="Cowan T.M."/>
            <person name="Smanski M.J."/>
            <person name="Chevrette M.G."/>
            <person name="De Carvalho L.P.S."/>
            <person name="Shen B."/>
        </authorList>
    </citation>
    <scope>NUCLEOTIDE SEQUENCE [LARGE SCALE GENOMIC DNA]</scope>
    <source>
        <strain evidence="2 3">NPDC019434</strain>
    </source>
</reference>
<evidence type="ECO:0000313" key="3">
    <source>
        <dbReference type="Proteomes" id="UP001550535"/>
    </source>
</evidence>
<keyword evidence="2" id="KW-0560">Oxidoreductase</keyword>
<keyword evidence="3" id="KW-1185">Reference proteome</keyword>
<feature type="region of interest" description="Disordered" evidence="1">
    <location>
        <begin position="239"/>
        <end position="273"/>
    </location>
</feature>
<dbReference type="InterPro" id="IPR008775">
    <property type="entry name" value="Phytyl_CoA_dOase-like"/>
</dbReference>
<comment type="caution">
    <text evidence="2">The sequence shown here is derived from an EMBL/GenBank/DDBJ whole genome shotgun (WGS) entry which is preliminary data.</text>
</comment>
<dbReference type="SUPFAM" id="SSF51197">
    <property type="entry name" value="Clavaminate synthase-like"/>
    <property type="match status" value="1"/>
</dbReference>
<dbReference type="Proteomes" id="UP001550535">
    <property type="component" value="Unassembled WGS sequence"/>
</dbReference>
<evidence type="ECO:0000256" key="1">
    <source>
        <dbReference type="SAM" id="MobiDB-lite"/>
    </source>
</evidence>
<dbReference type="GO" id="GO:0051213">
    <property type="term" value="F:dioxygenase activity"/>
    <property type="evidence" value="ECO:0007669"/>
    <property type="project" value="UniProtKB-KW"/>
</dbReference>
<dbReference type="PANTHER" id="PTHR20883:SF48">
    <property type="entry name" value="ECTOINE DIOXYGENASE"/>
    <property type="match status" value="1"/>
</dbReference>
<accession>A0ABV2X726</accession>